<organism evidence="1 2">
    <name type="scientific">Candidatus Methanofastidiosum methylothiophilum</name>
    <dbReference type="NCBI Taxonomy" id="1705564"/>
    <lineage>
        <taxon>Archaea</taxon>
        <taxon>Methanobacteriati</taxon>
        <taxon>Methanobacteriota</taxon>
        <taxon>Stenosarchaea group</taxon>
        <taxon>Candidatus Methanofastidiosia</taxon>
        <taxon>Candidatus Methanofastidiosales</taxon>
        <taxon>Candidatus Methanofastidiosaceae</taxon>
        <taxon>Candidatus Methanofastidiosum</taxon>
    </lineage>
</organism>
<evidence type="ECO:0000313" key="1">
    <source>
        <dbReference type="EMBL" id="KYC54663.1"/>
    </source>
</evidence>
<name>A0A150JBR3_9EURY</name>
<dbReference type="EMBL" id="LNJB01000009">
    <property type="protein sequence ID" value="KYC54663.1"/>
    <property type="molecule type" value="Genomic_DNA"/>
</dbReference>
<evidence type="ECO:0008006" key="3">
    <source>
        <dbReference type="Google" id="ProtNLM"/>
    </source>
</evidence>
<dbReference type="AlphaFoldDB" id="A0A150JBR3"/>
<dbReference type="PANTHER" id="PTHR39337">
    <property type="entry name" value="BLR5642 PROTEIN"/>
    <property type="match status" value="1"/>
</dbReference>
<gene>
    <name evidence="1" type="ORF">AN188_00827</name>
</gene>
<dbReference type="Proteomes" id="UP000092420">
    <property type="component" value="Unassembled WGS sequence"/>
</dbReference>
<dbReference type="Pfam" id="PF04343">
    <property type="entry name" value="DUF488"/>
    <property type="match status" value="1"/>
</dbReference>
<dbReference type="PANTHER" id="PTHR39337:SF1">
    <property type="entry name" value="BLR5642 PROTEIN"/>
    <property type="match status" value="1"/>
</dbReference>
<accession>A0A150JBR3</accession>
<reference evidence="1 2" key="1">
    <citation type="journal article" date="2016" name="ISME J.">
        <title>Chasing the elusive Euryarchaeota class WSA2: genomes reveal a uniquely fastidious methyl-reducing methanogen.</title>
        <authorList>
            <person name="Nobu M.K."/>
            <person name="Narihiro T."/>
            <person name="Kuroda K."/>
            <person name="Mei R."/>
            <person name="Liu W.T."/>
        </authorList>
    </citation>
    <scope>NUCLEOTIDE SEQUENCE [LARGE SCALE GENOMIC DNA]</scope>
    <source>
        <strain evidence="1">ADurb1013_Bin02101</strain>
    </source>
</reference>
<protein>
    <recommendedName>
        <fullName evidence="3">DUF488 domain-containing protein</fullName>
    </recommendedName>
</protein>
<evidence type="ECO:0000313" key="2">
    <source>
        <dbReference type="Proteomes" id="UP000092420"/>
    </source>
</evidence>
<proteinExistence type="predicted"/>
<dbReference type="InterPro" id="IPR007438">
    <property type="entry name" value="DUF488"/>
</dbReference>
<comment type="caution">
    <text evidence="1">The sequence shown here is derived from an EMBL/GenBank/DDBJ whole genome shotgun (WGS) entry which is preliminary data.</text>
</comment>
<sequence>MKSIYSIGTSEKSAEEFFNLLKESNITKIIDIRRHNTSQLAGFSKKDDLRYFLKEICNAEYEHETSIATPETLLNKYKKDRDWAYYEKEFNKLLRDPSLKTTYNKMLEDKHTICLLCSENKPDKCHRRLILEYIKNNIQDIKIIHLMKK</sequence>